<dbReference type="AlphaFoldDB" id="A0A4C2A2R1"/>
<accession>A0A4C2A2R1</accession>
<evidence type="ECO:0000313" key="3">
    <source>
        <dbReference type="Proteomes" id="UP000299102"/>
    </source>
</evidence>
<dbReference type="EMBL" id="BGZK01002450">
    <property type="protein sequence ID" value="GBP94032.1"/>
    <property type="molecule type" value="Genomic_DNA"/>
</dbReference>
<gene>
    <name evidence="2" type="ORF">EVAR_89305_1</name>
</gene>
<name>A0A4C2A2R1_EUMVA</name>
<organism evidence="2 3">
    <name type="scientific">Eumeta variegata</name>
    <name type="common">Bagworm moth</name>
    <name type="synonym">Eumeta japonica</name>
    <dbReference type="NCBI Taxonomy" id="151549"/>
    <lineage>
        <taxon>Eukaryota</taxon>
        <taxon>Metazoa</taxon>
        <taxon>Ecdysozoa</taxon>
        <taxon>Arthropoda</taxon>
        <taxon>Hexapoda</taxon>
        <taxon>Insecta</taxon>
        <taxon>Pterygota</taxon>
        <taxon>Neoptera</taxon>
        <taxon>Endopterygota</taxon>
        <taxon>Lepidoptera</taxon>
        <taxon>Glossata</taxon>
        <taxon>Ditrysia</taxon>
        <taxon>Tineoidea</taxon>
        <taxon>Psychidae</taxon>
        <taxon>Oiketicinae</taxon>
        <taxon>Eumeta</taxon>
    </lineage>
</organism>
<evidence type="ECO:0000313" key="2">
    <source>
        <dbReference type="EMBL" id="GBP94032.1"/>
    </source>
</evidence>
<feature type="region of interest" description="Disordered" evidence="1">
    <location>
        <begin position="179"/>
        <end position="199"/>
    </location>
</feature>
<reference evidence="2 3" key="1">
    <citation type="journal article" date="2019" name="Commun. Biol.">
        <title>The bagworm genome reveals a unique fibroin gene that provides high tensile strength.</title>
        <authorList>
            <person name="Kono N."/>
            <person name="Nakamura H."/>
            <person name="Ohtoshi R."/>
            <person name="Tomita M."/>
            <person name="Numata K."/>
            <person name="Arakawa K."/>
        </authorList>
    </citation>
    <scope>NUCLEOTIDE SEQUENCE [LARGE SCALE GENOMIC DNA]</scope>
</reference>
<dbReference type="STRING" id="151549.A0A4C2A2R1"/>
<proteinExistence type="predicted"/>
<keyword evidence="3" id="KW-1185">Reference proteome</keyword>
<sequence>MCAVGGWGETRAALTLARTLPPCLLTTRHNDLFRALLAGLESKSVVNSKSERQAWVSSIEECVRCASARAPDAALSAHRAWLELVLGPRLDNRIRTHIIEISATAMVSLLVYWMRQSMEHQGEEFDRLVRNFWHNLGSTFLGGIDELTINYTEIENRVDAHVLFLRTLKTSFSNKSKKRSKVRFENDQDDYQPEENELKTPPLEDSLRERYHRDLRVLIDAVCSQYFKFSEAKEVSTSVFTRLVPFLKEFDSTELFVAIARCCGEDESEHWTPYRWYEKKLIRWLAGDTMRCQPLAELVIMVLPHLTATEWVYALSTLETLSPAVVEWCVRFAACPPHCERPPIRDWLRGATPARTLAAACRRFIQHGDDAARDLLLLCLARHHDTALVNEDAVSGVLKELTHALENAEADAPQLGRVAALAARLAPTQAAESTPSASLGALICAMFDVNMRFPPNVDSMASDVWEEVRSAWRAALGTAPPHQRQIIFDSILRNVRKYTLFE</sequence>
<dbReference type="Proteomes" id="UP000299102">
    <property type="component" value="Unassembled WGS sequence"/>
</dbReference>
<comment type="caution">
    <text evidence="2">The sequence shown here is derived from an EMBL/GenBank/DDBJ whole genome shotgun (WGS) entry which is preliminary data.</text>
</comment>
<evidence type="ECO:0000256" key="1">
    <source>
        <dbReference type="SAM" id="MobiDB-lite"/>
    </source>
</evidence>
<dbReference type="OrthoDB" id="6108at2759"/>
<protein>
    <submittedName>
        <fullName evidence="2">Uncharacterized protein</fullName>
    </submittedName>
</protein>